<feature type="compositionally biased region" description="Polar residues" evidence="1">
    <location>
        <begin position="82"/>
        <end position="96"/>
    </location>
</feature>
<feature type="region of interest" description="Disordered" evidence="1">
    <location>
        <begin position="1"/>
        <end position="219"/>
    </location>
</feature>
<feature type="compositionally biased region" description="Basic and acidic residues" evidence="1">
    <location>
        <begin position="142"/>
        <end position="159"/>
    </location>
</feature>
<dbReference type="Proteomes" id="UP000326877">
    <property type="component" value="Unassembled WGS sequence"/>
</dbReference>
<gene>
    <name evidence="2" type="ORF">BDV23DRAFT_142083</name>
</gene>
<evidence type="ECO:0000256" key="1">
    <source>
        <dbReference type="SAM" id="MobiDB-lite"/>
    </source>
</evidence>
<proteinExistence type="predicted"/>
<sequence>MDGISGNYNAAPSSFQAFTMSNNNQECTSSQQRQGTHNTPSERELSPEDPLTQDSNNNAPIVVQPYSIEEPEDDDSSPLSSKPTTAFTPGPSSENWQAELANSMEDLRCDSDHNSTSPNTRYNRGKKRKPPSIVTAHPRLFHKQDPRMTHDHQYEERPNSKLRKLRRRNKYPQEALGMSDVGLSEFETPGSCDSRSSSTESNDTNSSEGTNAPDHMDLD</sequence>
<organism evidence="2">
    <name type="scientific">Petromyces alliaceus</name>
    <name type="common">Aspergillus alliaceus</name>
    <dbReference type="NCBI Taxonomy" id="209559"/>
    <lineage>
        <taxon>Eukaryota</taxon>
        <taxon>Fungi</taxon>
        <taxon>Dikarya</taxon>
        <taxon>Ascomycota</taxon>
        <taxon>Pezizomycotina</taxon>
        <taxon>Eurotiomycetes</taxon>
        <taxon>Eurotiomycetidae</taxon>
        <taxon>Eurotiales</taxon>
        <taxon>Aspergillaceae</taxon>
        <taxon>Aspergillus</taxon>
        <taxon>Aspergillus subgen. Circumdati</taxon>
    </lineage>
</organism>
<reference evidence="2" key="1">
    <citation type="submission" date="2019-04" db="EMBL/GenBank/DDBJ databases">
        <title>Friends and foes A comparative genomics studyof 23 Aspergillus species from section Flavi.</title>
        <authorList>
            <consortium name="DOE Joint Genome Institute"/>
            <person name="Kjaerbolling I."/>
            <person name="Vesth T."/>
            <person name="Frisvad J.C."/>
            <person name="Nybo J.L."/>
            <person name="Theobald S."/>
            <person name="Kildgaard S."/>
            <person name="Isbrandt T."/>
            <person name="Kuo A."/>
            <person name="Sato A."/>
            <person name="Lyhne E.K."/>
            <person name="Kogle M.E."/>
            <person name="Wiebenga A."/>
            <person name="Kun R.S."/>
            <person name="Lubbers R.J."/>
            <person name="Makela M.R."/>
            <person name="Barry K."/>
            <person name="Chovatia M."/>
            <person name="Clum A."/>
            <person name="Daum C."/>
            <person name="Haridas S."/>
            <person name="He G."/>
            <person name="LaButti K."/>
            <person name="Lipzen A."/>
            <person name="Mondo S."/>
            <person name="Riley R."/>
            <person name="Salamov A."/>
            <person name="Simmons B.A."/>
            <person name="Magnuson J.K."/>
            <person name="Henrissat B."/>
            <person name="Mortensen U.H."/>
            <person name="Larsen T.O."/>
            <person name="Devries R.P."/>
            <person name="Grigoriev I.V."/>
            <person name="Machida M."/>
            <person name="Baker S.E."/>
            <person name="Andersen M.R."/>
        </authorList>
    </citation>
    <scope>NUCLEOTIDE SEQUENCE [LARGE SCALE GENOMIC DNA]</scope>
    <source>
        <strain evidence="2">IBT 14317</strain>
    </source>
</reference>
<dbReference type="AlphaFoldDB" id="A0A5N7BX18"/>
<evidence type="ECO:0000313" key="2">
    <source>
        <dbReference type="EMBL" id="KAE8386381.1"/>
    </source>
</evidence>
<dbReference type="EMBL" id="ML735312">
    <property type="protein sequence ID" value="KAE8386381.1"/>
    <property type="molecule type" value="Genomic_DNA"/>
</dbReference>
<protein>
    <submittedName>
        <fullName evidence="2">Uncharacterized protein</fullName>
    </submittedName>
</protein>
<dbReference type="OrthoDB" id="4186058at2759"/>
<feature type="compositionally biased region" description="Basic residues" evidence="1">
    <location>
        <begin position="160"/>
        <end position="170"/>
    </location>
</feature>
<feature type="compositionally biased region" description="Low complexity" evidence="1">
    <location>
        <begin position="191"/>
        <end position="208"/>
    </location>
</feature>
<feature type="compositionally biased region" description="Polar residues" evidence="1">
    <location>
        <begin position="1"/>
        <end position="39"/>
    </location>
</feature>
<name>A0A5N7BX18_PETAA</name>
<accession>A0A5N7BX18</accession>